<keyword evidence="4" id="KW-0540">Nuclease</keyword>
<evidence type="ECO:0000313" key="13">
    <source>
        <dbReference type="EMBL" id="KFU85498.1"/>
    </source>
</evidence>
<evidence type="ECO:0000256" key="6">
    <source>
        <dbReference type="ARBA" id="ARBA00022759"/>
    </source>
</evidence>
<dbReference type="GO" id="GO:0035613">
    <property type="term" value="F:RNA stem-loop binding"/>
    <property type="evidence" value="ECO:0007669"/>
    <property type="project" value="TreeGrafter"/>
</dbReference>
<evidence type="ECO:0000256" key="9">
    <source>
        <dbReference type="PROSITE-ProRule" id="PRU00450"/>
    </source>
</evidence>
<dbReference type="GO" id="GO:0008270">
    <property type="term" value="F:zinc ion binding"/>
    <property type="evidence" value="ECO:0007669"/>
    <property type="project" value="UniProtKB-KW"/>
</dbReference>
<keyword evidence="3" id="KW-0548">Nucleotidyltransferase</keyword>
<protein>
    <recommendedName>
        <fullName evidence="1">RNA-directed DNA polymerase</fullName>
        <ecNumber evidence="1">2.7.7.49</ecNumber>
    </recommendedName>
</protein>
<dbReference type="SUPFAM" id="SSF53098">
    <property type="entry name" value="Ribonuclease H-like"/>
    <property type="match status" value="2"/>
</dbReference>
<feature type="non-terminal residue" evidence="13">
    <location>
        <position position="1"/>
    </location>
</feature>
<keyword evidence="9" id="KW-0862">Zinc</keyword>
<dbReference type="GO" id="GO:0015074">
    <property type="term" value="P:DNA integration"/>
    <property type="evidence" value="ECO:0007669"/>
    <property type="project" value="InterPro"/>
</dbReference>
<keyword evidence="8" id="KW-0695">RNA-directed DNA polymerase</keyword>
<evidence type="ECO:0000256" key="7">
    <source>
        <dbReference type="ARBA" id="ARBA00022801"/>
    </source>
</evidence>
<dbReference type="Gene3D" id="1.10.10.200">
    <property type="match status" value="1"/>
</dbReference>
<dbReference type="Proteomes" id="UP000031515">
    <property type="component" value="Unassembled WGS sequence"/>
</dbReference>
<proteinExistence type="predicted"/>
<evidence type="ECO:0000256" key="2">
    <source>
        <dbReference type="ARBA" id="ARBA00022679"/>
    </source>
</evidence>
<dbReference type="Pfam" id="PF02022">
    <property type="entry name" value="Integrase_Zn"/>
    <property type="match status" value="1"/>
</dbReference>
<dbReference type="Pfam" id="PF00075">
    <property type="entry name" value="RNase_H"/>
    <property type="match status" value="1"/>
</dbReference>
<accession>A0A093BLW1</accession>
<dbReference type="EC" id="2.7.7.49" evidence="1"/>
<evidence type="ECO:0000259" key="12">
    <source>
        <dbReference type="PROSITE" id="PS50994"/>
    </source>
</evidence>
<evidence type="ECO:0000313" key="14">
    <source>
        <dbReference type="Proteomes" id="UP000031515"/>
    </source>
</evidence>
<feature type="domain" description="Integrase catalytic" evidence="12">
    <location>
        <begin position="156"/>
        <end position="278"/>
    </location>
</feature>
<reference evidence="14" key="2">
    <citation type="journal article" date="2014" name="Science">
        <title>Comparative genomics reveals insights into avian genome evolution and adaptation.</title>
        <authorList>
            <consortium name="Avian Genome Consortium"/>
            <person name="Zhang G."/>
            <person name="Li C."/>
            <person name="Li Q."/>
            <person name="Li B."/>
            <person name="Larkin D.M."/>
            <person name="Lee C."/>
            <person name="Storz J.F."/>
            <person name="Antunes A."/>
            <person name="Greenwold M.J."/>
            <person name="Meredith R.W."/>
            <person name="Odeen A."/>
            <person name="Cui J."/>
            <person name="Zhou Q."/>
            <person name="Xu L."/>
            <person name="Pan H."/>
            <person name="Wang Z."/>
            <person name="Jin L."/>
            <person name="Zhang P."/>
            <person name="Hu H."/>
            <person name="Yang W."/>
            <person name="Hu J."/>
            <person name="Xiao J."/>
            <person name="Yang Z."/>
            <person name="Liu Y."/>
            <person name="Xie Q."/>
            <person name="Yu H."/>
            <person name="Lian J."/>
            <person name="Wen P."/>
            <person name="Zhang F."/>
            <person name="Li H."/>
            <person name="Zeng Y."/>
            <person name="Xiong Z."/>
            <person name="Liu S."/>
            <person name="Zhou L."/>
            <person name="Huang Z."/>
            <person name="An N."/>
            <person name="Wang J."/>
            <person name="Zheng Q."/>
            <person name="Xiong Y."/>
            <person name="Wang G."/>
            <person name="Wang B."/>
            <person name="Wang J."/>
            <person name="Fan Y."/>
            <person name="da Fonseca R.R."/>
            <person name="Alfaro-Nunez A."/>
            <person name="Schubert M."/>
            <person name="Orlando L."/>
            <person name="Mourier T."/>
            <person name="Howard J.T."/>
            <person name="Ganapathy G."/>
            <person name="Pfenning A."/>
            <person name="Whitney O."/>
            <person name="Rivas M.V."/>
            <person name="Hara E."/>
            <person name="Smith J."/>
            <person name="Farre M."/>
            <person name="Narayan J."/>
            <person name="Slavov G."/>
            <person name="Romanov M.N."/>
            <person name="Borges R."/>
            <person name="Machado J.P."/>
            <person name="Khan I."/>
            <person name="Springer M.S."/>
            <person name="Gatesy J."/>
            <person name="Hoffmann F.G."/>
            <person name="Opazo J.C."/>
            <person name="Hastad O."/>
            <person name="Sawyer R.H."/>
            <person name="Kim H."/>
            <person name="Kim K.W."/>
            <person name="Kim H.J."/>
            <person name="Cho S."/>
            <person name="Li N."/>
            <person name="Huang Y."/>
            <person name="Bruford M.W."/>
            <person name="Zhan X."/>
            <person name="Dixon A."/>
            <person name="Bertelsen M.F."/>
            <person name="Derryberry E."/>
            <person name="Warren W."/>
            <person name="Wilson R.K."/>
            <person name="Li S."/>
            <person name="Ray D.A."/>
            <person name="Green R.E."/>
            <person name="O'Brien S.J."/>
            <person name="Griffin D."/>
            <person name="Johnson W.E."/>
            <person name="Haussler D."/>
            <person name="Ryder O.A."/>
            <person name="Willerslev E."/>
            <person name="Graves G.R."/>
            <person name="Alstrom P."/>
            <person name="Fjeldsa J."/>
            <person name="Mindell D.P."/>
            <person name="Edwards S.V."/>
            <person name="Braun E.L."/>
            <person name="Rahbek C."/>
            <person name="Burt D.W."/>
            <person name="Houde P."/>
            <person name="Zhang Y."/>
            <person name="Yang H."/>
            <person name="Wang J."/>
            <person name="Jarvis E.D."/>
            <person name="Gilbert M.T."/>
            <person name="Wang J."/>
        </authorList>
    </citation>
    <scope>NUCLEOTIDE SEQUENCE [LARGE SCALE GENOMIC DNA]</scope>
</reference>
<evidence type="ECO:0000256" key="3">
    <source>
        <dbReference type="ARBA" id="ARBA00022695"/>
    </source>
</evidence>
<dbReference type="InterPro" id="IPR001584">
    <property type="entry name" value="Integrase_cat-core"/>
</dbReference>
<dbReference type="PROSITE" id="PS50879">
    <property type="entry name" value="RNASE_H_1"/>
    <property type="match status" value="1"/>
</dbReference>
<keyword evidence="7" id="KW-0378">Hydrolase</keyword>
<organism evidence="13 14">
    <name type="scientific">Chaetura pelagica</name>
    <name type="common">Chimney swift</name>
    <name type="synonym">Hirundo pelagica</name>
    <dbReference type="NCBI Taxonomy" id="8897"/>
    <lineage>
        <taxon>Eukaryota</taxon>
        <taxon>Metazoa</taxon>
        <taxon>Chordata</taxon>
        <taxon>Craniata</taxon>
        <taxon>Vertebrata</taxon>
        <taxon>Euteleostomi</taxon>
        <taxon>Archelosauria</taxon>
        <taxon>Archosauria</taxon>
        <taxon>Dinosauria</taxon>
        <taxon>Saurischia</taxon>
        <taxon>Theropoda</taxon>
        <taxon>Coelurosauria</taxon>
        <taxon>Aves</taxon>
        <taxon>Neognathae</taxon>
        <taxon>Neoaves</taxon>
        <taxon>Strisores</taxon>
        <taxon>Apodiformes</taxon>
        <taxon>Apodidae</taxon>
        <taxon>Apodinae</taxon>
        <taxon>Chaetura</taxon>
    </lineage>
</organism>
<dbReference type="AlphaFoldDB" id="A0A093BLW1"/>
<evidence type="ECO:0000256" key="5">
    <source>
        <dbReference type="ARBA" id="ARBA00022723"/>
    </source>
</evidence>
<dbReference type="GO" id="GO:0004523">
    <property type="term" value="F:RNA-DNA hybrid ribonuclease activity"/>
    <property type="evidence" value="ECO:0007669"/>
    <property type="project" value="InterPro"/>
</dbReference>
<dbReference type="InterPro" id="IPR036397">
    <property type="entry name" value="RNaseH_sf"/>
</dbReference>
<keyword evidence="2" id="KW-0808">Transferase</keyword>
<dbReference type="InterPro" id="IPR003308">
    <property type="entry name" value="Integrase_Zn-bd_dom_N"/>
</dbReference>
<feature type="domain" description="RNase H type-1" evidence="11">
    <location>
        <begin position="1"/>
        <end position="102"/>
    </location>
</feature>
<evidence type="ECO:0000256" key="8">
    <source>
        <dbReference type="ARBA" id="ARBA00022918"/>
    </source>
</evidence>
<evidence type="ECO:0000259" key="11">
    <source>
        <dbReference type="PROSITE" id="PS50879"/>
    </source>
</evidence>
<dbReference type="PROSITE" id="PS50994">
    <property type="entry name" value="INTEGRASE"/>
    <property type="match status" value="1"/>
</dbReference>
<sequence>DGSPQLVEPHAVIMTFEAWPHENLNVVSDSQYVCKIVQRLDRAVLKEVNNRALFHLLKALCYALQCRTAPFYILHVRSHANLPGFIVEGNTQADMLTAPARAAPVPGTVKQAVQSYSFFHQGVRALQYQFNISSTAARDIAASCSDCQQHIILPTKGVNPRGLQALQIWQSDVTHLAQFGPLKYVHVSVDTFSKAFLASAHAGERARDVVAHWCGAFAALGIPAAIKTDNGPGYTASQTRQFLQLWGVQHITGIPHSPTGQAIVECAHQSLKVLLEKQ</sequence>
<dbReference type="PROSITE" id="PS50876">
    <property type="entry name" value="ZF_INTEGRASE"/>
    <property type="match status" value="1"/>
</dbReference>
<dbReference type="PANTHER" id="PTHR41694:SF3">
    <property type="entry name" value="RNA-DIRECTED DNA POLYMERASE-RELATED"/>
    <property type="match status" value="1"/>
</dbReference>
<keyword evidence="14" id="KW-1185">Reference proteome</keyword>
<dbReference type="PANTHER" id="PTHR41694">
    <property type="entry name" value="ENDOGENOUS RETROVIRUS GROUP K MEMBER POL PROTEIN"/>
    <property type="match status" value="1"/>
</dbReference>
<reference evidence="13 14" key="1">
    <citation type="submission" date="2013-08" db="EMBL/GenBank/DDBJ databases">
        <title>Genome evolution of avian class.</title>
        <authorList>
            <person name="Zhang G."/>
            <person name="Li C."/>
        </authorList>
    </citation>
    <scope>NUCLEOTIDE SEQUENCE [LARGE SCALE GENOMIC DNA]</scope>
    <source>
        <strain evidence="13">M959</strain>
    </source>
</reference>
<evidence type="ECO:0000259" key="10">
    <source>
        <dbReference type="PROSITE" id="PS50876"/>
    </source>
</evidence>
<gene>
    <name evidence="13" type="ORF">M959_10104</name>
</gene>
<dbReference type="InterPro" id="IPR002156">
    <property type="entry name" value="RNaseH_domain"/>
</dbReference>
<dbReference type="GO" id="GO:0003964">
    <property type="term" value="F:RNA-directed DNA polymerase activity"/>
    <property type="evidence" value="ECO:0007669"/>
    <property type="project" value="UniProtKB-KW"/>
</dbReference>
<evidence type="ECO:0000256" key="1">
    <source>
        <dbReference type="ARBA" id="ARBA00012493"/>
    </source>
</evidence>
<evidence type="ECO:0000256" key="4">
    <source>
        <dbReference type="ARBA" id="ARBA00022722"/>
    </source>
</evidence>
<dbReference type="InterPro" id="IPR012337">
    <property type="entry name" value="RNaseH-like_sf"/>
</dbReference>
<keyword evidence="9" id="KW-0863">Zinc-finger</keyword>
<feature type="non-terminal residue" evidence="13">
    <location>
        <position position="278"/>
    </location>
</feature>
<keyword evidence="5" id="KW-0479">Metal-binding</keyword>
<dbReference type="Gene3D" id="3.30.420.10">
    <property type="entry name" value="Ribonuclease H-like superfamily/Ribonuclease H"/>
    <property type="match status" value="2"/>
</dbReference>
<dbReference type="SUPFAM" id="SSF46919">
    <property type="entry name" value="N-terminal Zn binding domain of HIV integrase"/>
    <property type="match status" value="1"/>
</dbReference>
<dbReference type="InterPro" id="IPR017856">
    <property type="entry name" value="Integrase-like_N"/>
</dbReference>
<name>A0A093BLW1_CHAPE</name>
<dbReference type="Pfam" id="PF00665">
    <property type="entry name" value="rve"/>
    <property type="match status" value="1"/>
</dbReference>
<keyword evidence="6" id="KW-0255">Endonuclease</keyword>
<dbReference type="EMBL" id="KN125964">
    <property type="protein sequence ID" value="KFU85498.1"/>
    <property type="molecule type" value="Genomic_DNA"/>
</dbReference>
<feature type="domain" description="Integrase-type" evidence="10">
    <location>
        <begin position="107"/>
        <end position="148"/>
    </location>
</feature>